<name>A0ABR6IWG4_9HYPH</name>
<reference evidence="1 2" key="1">
    <citation type="submission" date="2020-08" db="EMBL/GenBank/DDBJ databases">
        <title>Genomic Encyclopedia of Type Strains, Phase IV (KMG-V): Genome sequencing to study the core and pangenomes of soil and plant-associated prokaryotes.</title>
        <authorList>
            <person name="Whitman W."/>
        </authorList>
    </citation>
    <scope>NUCLEOTIDE SEQUENCE [LARGE SCALE GENOMIC DNA]</scope>
    <source>
        <strain evidence="1 2">SEMIA 4087</strain>
    </source>
</reference>
<gene>
    <name evidence="1" type="ORF">GGD56_006154</name>
</gene>
<comment type="caution">
    <text evidence="1">The sequence shown here is derived from an EMBL/GenBank/DDBJ whole genome shotgun (WGS) entry which is preliminary data.</text>
</comment>
<evidence type="ECO:0000313" key="2">
    <source>
        <dbReference type="Proteomes" id="UP000551353"/>
    </source>
</evidence>
<dbReference type="Proteomes" id="UP000551353">
    <property type="component" value="Unassembled WGS sequence"/>
</dbReference>
<keyword evidence="2" id="KW-1185">Reference proteome</keyword>
<protein>
    <submittedName>
        <fullName evidence="1">Uncharacterized protein</fullName>
    </submittedName>
</protein>
<accession>A0ABR6IWG4</accession>
<proteinExistence type="predicted"/>
<evidence type="ECO:0000313" key="1">
    <source>
        <dbReference type="EMBL" id="MBB4232259.1"/>
    </source>
</evidence>
<organism evidence="1 2">
    <name type="scientific">Rhizobium mongolense</name>
    <dbReference type="NCBI Taxonomy" id="57676"/>
    <lineage>
        <taxon>Bacteria</taxon>
        <taxon>Pseudomonadati</taxon>
        <taxon>Pseudomonadota</taxon>
        <taxon>Alphaproteobacteria</taxon>
        <taxon>Hyphomicrobiales</taxon>
        <taxon>Rhizobiaceae</taxon>
        <taxon>Rhizobium/Agrobacterium group</taxon>
        <taxon>Rhizobium</taxon>
    </lineage>
</organism>
<sequence>MNYFCILGKLLAVCYYESCRLLAERNDHIWTTISVFGGKISSHTINMGVFRKSRKVEKFGEKIDLSLGGIQQPLSHGLSGGGGRCYSFIVWVEN</sequence>
<dbReference type="EMBL" id="JACIFX010000011">
    <property type="protein sequence ID" value="MBB4232259.1"/>
    <property type="molecule type" value="Genomic_DNA"/>
</dbReference>